<dbReference type="AlphaFoldDB" id="A0A447IU72"/>
<evidence type="ECO:0000313" key="2">
    <source>
        <dbReference type="EMBL" id="VDS11052.1"/>
    </source>
</evidence>
<dbReference type="PANTHER" id="PTHR43475:SF1">
    <property type="entry name" value="METHYLTHIORIBOSE-1-PHOSPHATE ISOMERASE"/>
    <property type="match status" value="1"/>
</dbReference>
<accession>A0A447IU72</accession>
<dbReference type="InterPro" id="IPR000649">
    <property type="entry name" value="IF-2B-related"/>
</dbReference>
<dbReference type="PANTHER" id="PTHR43475">
    <property type="entry name" value="METHYLTHIORIBOSE-1-PHOSPHATE ISOMERASE"/>
    <property type="match status" value="1"/>
</dbReference>
<dbReference type="SUPFAM" id="SSF100950">
    <property type="entry name" value="NagB/RpiA/CoA transferase-like"/>
    <property type="match status" value="1"/>
</dbReference>
<dbReference type="GO" id="GO:0046523">
    <property type="term" value="F:S-methyl-5-thioribose-1-phosphate isomerase activity"/>
    <property type="evidence" value="ECO:0007669"/>
    <property type="project" value="TreeGrafter"/>
</dbReference>
<protein>
    <submittedName>
        <fullName evidence="2">R15P Isomerase</fullName>
    </submittedName>
</protein>
<dbReference type="Pfam" id="PF01008">
    <property type="entry name" value="IF-2B"/>
    <property type="match status" value="1"/>
</dbReference>
<sequence length="280" mass="32067">MVSFNDICKEIKNLKIQGAENVAKAGLKALSLKHDKNSIRILLSLRPTEPLLKNCIFRALAFENIYDGIHNSLFHLDVAKENISKHGINLIRDNTIIFTHCHSSSVMNILIEAKKQGKKFKVYSTETRPLFQGRRTAKELIENKIPVIQIIDSAARHAIKKADIILFGADAITDERIYNKIGSELYAIIAKNYDIPIYIATDSWKFDYASIYGEEIPVEERNADEIWKNRPKGVQIENPAFEKIHPTLIDGIVSEIGILDHKEFIRRVISRYPWIKNVKF</sequence>
<gene>
    <name evidence="2" type="primary">e2b2</name>
</gene>
<keyword evidence="2" id="KW-0413">Isomerase</keyword>
<comment type="similarity">
    <text evidence="1">Belongs to the eIF-2B alpha/beta/delta subunits family.</text>
</comment>
<proteinExistence type="inferred from homology"/>
<organism evidence="2">
    <name type="scientific">uncultured Candidatus Pacearchaeota archaeon</name>
    <dbReference type="NCBI Taxonomy" id="2109283"/>
    <lineage>
        <taxon>Archaea</taxon>
        <taxon>Candidatus Pacearchaeota</taxon>
        <taxon>environmental samples</taxon>
    </lineage>
</organism>
<evidence type="ECO:0000256" key="1">
    <source>
        <dbReference type="RuleBase" id="RU003814"/>
    </source>
</evidence>
<dbReference type="InterPro" id="IPR042529">
    <property type="entry name" value="IF_2B-like_C"/>
</dbReference>
<dbReference type="EMBL" id="LR131664">
    <property type="protein sequence ID" value="VDS11052.1"/>
    <property type="molecule type" value="Genomic_DNA"/>
</dbReference>
<reference evidence="2" key="1">
    <citation type="submission" date="2018-12" db="EMBL/GenBank/DDBJ databases">
        <authorList>
            <person name="Jaffe A."/>
        </authorList>
    </citation>
    <scope>NUCLEOTIDE SEQUENCE</scope>
</reference>
<dbReference type="Gene3D" id="3.40.50.10470">
    <property type="entry name" value="Translation initiation factor eif-2b, domain 2"/>
    <property type="match status" value="1"/>
</dbReference>
<dbReference type="InterPro" id="IPR027363">
    <property type="entry name" value="M1Pi_N"/>
</dbReference>
<name>A0A447IU72_9ARCH</name>
<dbReference type="Gene3D" id="1.20.120.420">
    <property type="entry name" value="translation initiation factor eif-2b, domain 1"/>
    <property type="match status" value="1"/>
</dbReference>
<dbReference type="GO" id="GO:0019509">
    <property type="term" value="P:L-methionine salvage from methylthioadenosine"/>
    <property type="evidence" value="ECO:0007669"/>
    <property type="project" value="TreeGrafter"/>
</dbReference>
<dbReference type="InterPro" id="IPR037171">
    <property type="entry name" value="NagB/RpiA_transferase-like"/>
</dbReference>